<dbReference type="Proteomes" id="UP000321577">
    <property type="component" value="Unassembled WGS sequence"/>
</dbReference>
<organism evidence="1 2">
    <name type="scientific">Brevifollis gellanilyticus</name>
    <dbReference type="NCBI Taxonomy" id="748831"/>
    <lineage>
        <taxon>Bacteria</taxon>
        <taxon>Pseudomonadati</taxon>
        <taxon>Verrucomicrobiota</taxon>
        <taxon>Verrucomicrobiia</taxon>
        <taxon>Verrucomicrobiales</taxon>
        <taxon>Verrucomicrobiaceae</taxon>
    </lineage>
</organism>
<keyword evidence="2" id="KW-1185">Reference proteome</keyword>
<proteinExistence type="predicted"/>
<evidence type="ECO:0000313" key="1">
    <source>
        <dbReference type="EMBL" id="GEP42754.1"/>
    </source>
</evidence>
<protein>
    <submittedName>
        <fullName evidence="1">Uncharacterized protein</fullName>
    </submittedName>
</protein>
<reference evidence="1 2" key="1">
    <citation type="submission" date="2019-07" db="EMBL/GenBank/DDBJ databases">
        <title>Whole genome shotgun sequence of Brevifollis gellanilyticus NBRC 108608.</title>
        <authorList>
            <person name="Hosoyama A."/>
            <person name="Uohara A."/>
            <person name="Ohji S."/>
            <person name="Ichikawa N."/>
        </authorList>
    </citation>
    <scope>NUCLEOTIDE SEQUENCE [LARGE SCALE GENOMIC DNA]</scope>
    <source>
        <strain evidence="1 2">NBRC 108608</strain>
    </source>
</reference>
<dbReference type="Pfam" id="PF11769">
    <property type="entry name" value="DUF3313"/>
    <property type="match status" value="1"/>
</dbReference>
<dbReference type="InterPro" id="IPR021747">
    <property type="entry name" value="DUF3313"/>
</dbReference>
<name>A0A512M7Q4_9BACT</name>
<dbReference type="AlphaFoldDB" id="A0A512M7Q4"/>
<sequence>MNQHALIKTDAAKSPFLRDWRNKDAAAWTEAEKRKRIYISPVGLDHLRPMSRTLSKIEVTEKSRQKNVRKLGDYFHEEIVKAFKSAPPGNREVVPAADADSLVLEVAIIEFNPNPVIGGLVRKGINILLWPGAETAVSHKLKGNMAIEGRLMDFKTKQVLYEFADAEQNRSGIILYVHDYTTYTYFRKACREWAKQIEAVVRTEAASTVKDGPAATLLLW</sequence>
<accession>A0A512M7Q4</accession>
<dbReference type="EMBL" id="BKAG01000012">
    <property type="protein sequence ID" value="GEP42754.1"/>
    <property type="molecule type" value="Genomic_DNA"/>
</dbReference>
<gene>
    <name evidence="1" type="ORF">BGE01nite_20450</name>
</gene>
<evidence type="ECO:0000313" key="2">
    <source>
        <dbReference type="Proteomes" id="UP000321577"/>
    </source>
</evidence>
<comment type="caution">
    <text evidence="1">The sequence shown here is derived from an EMBL/GenBank/DDBJ whole genome shotgun (WGS) entry which is preliminary data.</text>
</comment>